<evidence type="ECO:0000259" key="13">
    <source>
        <dbReference type="Pfam" id="PF03908"/>
    </source>
</evidence>
<comment type="caution">
    <text evidence="14">The sequence shown here is derived from an EMBL/GenBank/DDBJ whole genome shotgun (WGS) entry which is preliminary data.</text>
</comment>
<evidence type="ECO:0000256" key="10">
    <source>
        <dbReference type="SAM" id="Coils"/>
    </source>
</evidence>
<dbReference type="SUPFAM" id="SSF52540">
    <property type="entry name" value="P-loop containing nucleoside triphosphate hydrolases"/>
    <property type="match status" value="1"/>
</dbReference>
<accession>A0AAD8RD69</accession>
<evidence type="ECO:0000313" key="15">
    <source>
        <dbReference type="Proteomes" id="UP001231189"/>
    </source>
</evidence>
<dbReference type="PANTHER" id="PTHR12825">
    <property type="entry name" value="BNIP1-RELATED"/>
    <property type="match status" value="1"/>
</dbReference>
<dbReference type="InterPro" id="IPR005606">
    <property type="entry name" value="Sec20"/>
</dbReference>
<dbReference type="InterPro" id="IPR000863">
    <property type="entry name" value="Sulfotransferase_dom"/>
</dbReference>
<evidence type="ECO:0000256" key="9">
    <source>
        <dbReference type="ARBA" id="ARBA00037934"/>
    </source>
</evidence>
<proteinExistence type="inferred from homology"/>
<protein>
    <recommendedName>
        <fullName evidence="16">Sulfotransferase</fullName>
    </recommendedName>
</protein>
<dbReference type="GO" id="GO:0031201">
    <property type="term" value="C:SNARE complex"/>
    <property type="evidence" value="ECO:0007669"/>
    <property type="project" value="TreeGrafter"/>
</dbReference>
<dbReference type="EMBL" id="JAUUTY010000006">
    <property type="protein sequence ID" value="KAK1618661.1"/>
    <property type="molecule type" value="Genomic_DNA"/>
</dbReference>
<dbReference type="Pfam" id="PF03908">
    <property type="entry name" value="Sec20"/>
    <property type="match status" value="1"/>
</dbReference>
<evidence type="ECO:0000256" key="11">
    <source>
        <dbReference type="SAM" id="Phobius"/>
    </source>
</evidence>
<reference evidence="14" key="1">
    <citation type="submission" date="2023-07" db="EMBL/GenBank/DDBJ databases">
        <title>A chromosome-level genome assembly of Lolium multiflorum.</title>
        <authorList>
            <person name="Chen Y."/>
            <person name="Copetti D."/>
            <person name="Kolliker R."/>
            <person name="Studer B."/>
        </authorList>
    </citation>
    <scope>NUCLEOTIDE SEQUENCE</scope>
    <source>
        <strain evidence="14">02402/16</strain>
        <tissue evidence="14">Leaf</tissue>
    </source>
</reference>
<dbReference type="GO" id="GO:0005789">
    <property type="term" value="C:endoplasmic reticulum membrane"/>
    <property type="evidence" value="ECO:0007669"/>
    <property type="project" value="UniProtKB-SubCell"/>
</dbReference>
<evidence type="ECO:0000256" key="3">
    <source>
        <dbReference type="ARBA" id="ARBA00022692"/>
    </source>
</evidence>
<keyword evidence="5" id="KW-0931">ER-Golgi transport</keyword>
<gene>
    <name evidence="14" type="ORF">QYE76_024178</name>
</gene>
<keyword evidence="2" id="KW-0813">Transport</keyword>
<keyword evidence="4" id="KW-0256">Endoplasmic reticulum</keyword>
<evidence type="ECO:0000259" key="12">
    <source>
        <dbReference type="Pfam" id="PF00685"/>
    </source>
</evidence>
<dbReference type="AlphaFoldDB" id="A0AAD8RD69"/>
<dbReference type="Proteomes" id="UP001231189">
    <property type="component" value="Unassembled WGS sequence"/>
</dbReference>
<evidence type="ECO:0000256" key="5">
    <source>
        <dbReference type="ARBA" id="ARBA00022892"/>
    </source>
</evidence>
<comment type="subcellular location">
    <subcellularLocation>
        <location evidence="1">Endoplasmic reticulum membrane</location>
        <topology evidence="1">Single-pass type IV membrane protein</topology>
    </subcellularLocation>
</comment>
<organism evidence="14 15">
    <name type="scientific">Lolium multiflorum</name>
    <name type="common">Italian ryegrass</name>
    <name type="synonym">Lolium perenne subsp. multiflorum</name>
    <dbReference type="NCBI Taxonomy" id="4521"/>
    <lineage>
        <taxon>Eukaryota</taxon>
        <taxon>Viridiplantae</taxon>
        <taxon>Streptophyta</taxon>
        <taxon>Embryophyta</taxon>
        <taxon>Tracheophyta</taxon>
        <taxon>Spermatophyta</taxon>
        <taxon>Magnoliopsida</taxon>
        <taxon>Liliopsida</taxon>
        <taxon>Poales</taxon>
        <taxon>Poaceae</taxon>
        <taxon>BOP clade</taxon>
        <taxon>Pooideae</taxon>
        <taxon>Poodae</taxon>
        <taxon>Poeae</taxon>
        <taxon>Poeae Chloroplast Group 2 (Poeae type)</taxon>
        <taxon>Loliodinae</taxon>
        <taxon>Loliinae</taxon>
        <taxon>Lolium</taxon>
    </lineage>
</organism>
<evidence type="ECO:0000256" key="4">
    <source>
        <dbReference type="ARBA" id="ARBA00022824"/>
    </source>
</evidence>
<dbReference type="GO" id="GO:0008146">
    <property type="term" value="F:sulfotransferase activity"/>
    <property type="evidence" value="ECO:0007669"/>
    <property type="project" value="InterPro"/>
</dbReference>
<feature type="domain" description="Sulfotransferase" evidence="12">
    <location>
        <begin position="375"/>
        <end position="632"/>
    </location>
</feature>
<evidence type="ECO:0000256" key="7">
    <source>
        <dbReference type="ARBA" id="ARBA00023054"/>
    </source>
</evidence>
<feature type="domain" description="Sec20 C-terminal" evidence="13">
    <location>
        <begin position="144"/>
        <end position="235"/>
    </location>
</feature>
<evidence type="ECO:0000256" key="6">
    <source>
        <dbReference type="ARBA" id="ARBA00022989"/>
    </source>
</evidence>
<evidence type="ECO:0000256" key="1">
    <source>
        <dbReference type="ARBA" id="ARBA00004163"/>
    </source>
</evidence>
<name>A0AAD8RD69_LOLMU</name>
<evidence type="ECO:0000256" key="2">
    <source>
        <dbReference type="ARBA" id="ARBA00022448"/>
    </source>
</evidence>
<evidence type="ECO:0000256" key="8">
    <source>
        <dbReference type="ARBA" id="ARBA00023136"/>
    </source>
</evidence>
<keyword evidence="6 11" id="KW-1133">Transmembrane helix</keyword>
<keyword evidence="3 11" id="KW-0812">Transmembrane</keyword>
<evidence type="ECO:0000313" key="14">
    <source>
        <dbReference type="EMBL" id="KAK1618661.1"/>
    </source>
</evidence>
<feature type="coiled-coil region" evidence="10">
    <location>
        <begin position="52"/>
        <end position="120"/>
    </location>
</feature>
<dbReference type="InterPro" id="IPR056173">
    <property type="entry name" value="Sec20_C"/>
</dbReference>
<dbReference type="InterPro" id="IPR027417">
    <property type="entry name" value="P-loop_NTPase"/>
</dbReference>
<dbReference type="GO" id="GO:0005484">
    <property type="term" value="F:SNAP receptor activity"/>
    <property type="evidence" value="ECO:0007669"/>
    <property type="project" value="InterPro"/>
</dbReference>
<dbReference type="Pfam" id="PF00685">
    <property type="entry name" value="Sulfotransfer_1"/>
    <property type="match status" value="1"/>
</dbReference>
<feature type="transmembrane region" description="Helical" evidence="11">
    <location>
        <begin position="214"/>
        <end position="232"/>
    </location>
</feature>
<keyword evidence="15" id="KW-1185">Reference proteome</keyword>
<keyword evidence="8 11" id="KW-0472">Membrane</keyword>
<evidence type="ECO:0008006" key="16">
    <source>
        <dbReference type="Google" id="ProtNLM"/>
    </source>
</evidence>
<keyword evidence="7 10" id="KW-0175">Coiled coil</keyword>
<sequence length="639" mass="70959">MDEVTQAVENLKKEWSHVVTQLEVCIAAIESCGKMGKGTEEANSLPRLNGSAQDALQLLNALQCRLDLLAEQLPSFEEVQSGQATLVSWKEQYQKLRTSLRSANLQAKENIKKAAEEERKLLLGGGEESTIRRRNLQTKAGMTSAAESITESLRRSRQMMVQEVERSANTLSTFDESTSVLRQAEGEYQGHRSLLMRTRGLLSTMQRQDVLDRIILTIGFLIFSLAVLYVVSRRIGLLTLQRKLADAIRSGSISAEDIVAKVHHGPAPANAPPSVPPVYDELLQHHGTISAAIFKMAPAPPSAHLVAGVISTTEANDAKSGKETYEQLAQVVSSTYEAAASGIVMDFHRHPDGWYTALPVMVGALVAHRHFEAHDTDVLVATIPKSGTTWIKALLYAVAHRTVDRSSILQQLTSHNSHHLVPSLETQVYTKEQIPDLGVLPAPRLFGTHIPAQSLPPSVAASGCKVVYLSRDPKDCFVSLWHFMNMLTPMDIDEALGMFCDGVSLFGPFWDHVLSYWRWHVERPNQVLFLTYEELTADTLVQLRRLAEFIGRPFTPEEKGTGVDKEIVEACAMKNMVKQEVNQTGTTEMTEIPMPNEIFFRRGVVGDWSNYLTLEMGQKVDEITKHKFKGSGLMLPKEV</sequence>
<dbReference type="PANTHER" id="PTHR12825:SF0">
    <property type="entry name" value="VESICLE TRANSPORT PROTEIN SEC20"/>
    <property type="match status" value="1"/>
</dbReference>
<dbReference type="Gene3D" id="3.40.50.300">
    <property type="entry name" value="P-loop containing nucleotide triphosphate hydrolases"/>
    <property type="match status" value="1"/>
</dbReference>
<comment type="similarity">
    <text evidence="9">Belongs to the SEC20 family.</text>
</comment>
<dbReference type="GO" id="GO:0006890">
    <property type="term" value="P:retrograde vesicle-mediated transport, Golgi to endoplasmic reticulum"/>
    <property type="evidence" value="ECO:0007669"/>
    <property type="project" value="InterPro"/>
</dbReference>